<evidence type="ECO:0000256" key="1">
    <source>
        <dbReference type="SAM" id="MobiDB-lite"/>
    </source>
</evidence>
<reference evidence="2 3" key="1">
    <citation type="submission" date="2019-02" db="EMBL/GenBank/DDBJ databases">
        <title>Draft genome sequences of novel Actinobacteria.</title>
        <authorList>
            <person name="Sahin N."/>
            <person name="Ay H."/>
            <person name="Saygin H."/>
        </authorList>
    </citation>
    <scope>NUCLEOTIDE SEQUENCE [LARGE SCALE GENOMIC DNA]</scope>
    <source>
        <strain evidence="2 3">16K104</strain>
    </source>
</reference>
<comment type="caution">
    <text evidence="2">The sequence shown here is derived from an EMBL/GenBank/DDBJ whole genome shotgun (WGS) entry which is preliminary data.</text>
</comment>
<organism evidence="2 3">
    <name type="scientific">Kribbella turkmenica</name>
    <dbReference type="NCBI Taxonomy" id="2530375"/>
    <lineage>
        <taxon>Bacteria</taxon>
        <taxon>Bacillati</taxon>
        <taxon>Actinomycetota</taxon>
        <taxon>Actinomycetes</taxon>
        <taxon>Propionibacteriales</taxon>
        <taxon>Kribbellaceae</taxon>
        <taxon>Kribbella</taxon>
    </lineage>
</organism>
<dbReference type="OrthoDB" id="9797882at2"/>
<proteinExistence type="predicted"/>
<accession>A0A4R4WJV8</accession>
<feature type="compositionally biased region" description="Polar residues" evidence="1">
    <location>
        <begin position="143"/>
        <end position="161"/>
    </location>
</feature>
<name>A0A4R4WJV8_9ACTN</name>
<gene>
    <name evidence="2" type="ORF">E1218_23935</name>
</gene>
<dbReference type="Proteomes" id="UP000295172">
    <property type="component" value="Unassembled WGS sequence"/>
</dbReference>
<dbReference type="EMBL" id="SMKR01000114">
    <property type="protein sequence ID" value="TDD19518.1"/>
    <property type="molecule type" value="Genomic_DNA"/>
</dbReference>
<keyword evidence="3" id="KW-1185">Reference proteome</keyword>
<evidence type="ECO:0000313" key="3">
    <source>
        <dbReference type="Proteomes" id="UP000295172"/>
    </source>
</evidence>
<feature type="region of interest" description="Disordered" evidence="1">
    <location>
        <begin position="143"/>
        <end position="174"/>
    </location>
</feature>
<evidence type="ECO:0000313" key="2">
    <source>
        <dbReference type="EMBL" id="TDD19518.1"/>
    </source>
</evidence>
<protein>
    <submittedName>
        <fullName evidence="2">Uncharacterized protein</fullName>
    </submittedName>
</protein>
<dbReference type="RefSeq" id="WP_132323827.1">
    <property type="nucleotide sequence ID" value="NZ_SMKR01000114.1"/>
</dbReference>
<sequence length="174" mass="19085">MQRRLIDEGDRTFGCNPALVDPPYLNAAVREASKVAGLRAVMDAAAAVRDGAALDTAAVQREFTQDVRAWLTHSPEQNPELKVLLDSFVHRDDHRMVRQVDKVLQKSGLSPEHQQQVWQSFDVARTAQEKQAVLANVQAMAQRTSGPAASTAVSPETSQVTRTERPKGKGFQVG</sequence>
<dbReference type="AlphaFoldDB" id="A0A4R4WJV8"/>